<dbReference type="OrthoDB" id="27934at2759"/>
<feature type="region of interest" description="Disordered" evidence="1">
    <location>
        <begin position="171"/>
        <end position="199"/>
    </location>
</feature>
<dbReference type="EMBL" id="KV454429">
    <property type="protein sequence ID" value="ODQ80560.1"/>
    <property type="molecule type" value="Genomic_DNA"/>
</dbReference>
<feature type="compositionally biased region" description="Polar residues" evidence="1">
    <location>
        <begin position="8"/>
        <end position="19"/>
    </location>
</feature>
<dbReference type="Proteomes" id="UP000094336">
    <property type="component" value="Unassembled WGS sequence"/>
</dbReference>
<protein>
    <submittedName>
        <fullName evidence="2">Uncharacterized protein</fullName>
    </submittedName>
</protein>
<evidence type="ECO:0000313" key="3">
    <source>
        <dbReference type="Proteomes" id="UP000094336"/>
    </source>
</evidence>
<proteinExistence type="predicted"/>
<dbReference type="Gene3D" id="6.10.140.1020">
    <property type="match status" value="1"/>
</dbReference>
<gene>
    <name evidence="2" type="ORF">BABINDRAFT_12707</name>
</gene>
<reference evidence="3" key="1">
    <citation type="submission" date="2016-05" db="EMBL/GenBank/DDBJ databases">
        <title>Comparative genomics of biotechnologically important yeasts.</title>
        <authorList>
            <consortium name="DOE Joint Genome Institute"/>
            <person name="Riley R."/>
            <person name="Haridas S."/>
            <person name="Wolfe K.H."/>
            <person name="Lopes M.R."/>
            <person name="Hittinger C.T."/>
            <person name="Goker M."/>
            <person name="Salamov A."/>
            <person name="Wisecaver J."/>
            <person name="Long T.M."/>
            <person name="Aerts A.L."/>
            <person name="Barry K."/>
            <person name="Choi C."/>
            <person name="Clum A."/>
            <person name="Coughlan A.Y."/>
            <person name="Deshpande S."/>
            <person name="Douglass A.P."/>
            <person name="Hanson S.J."/>
            <person name="Klenk H.-P."/>
            <person name="Labutti K."/>
            <person name="Lapidus A."/>
            <person name="Lindquist E."/>
            <person name="Lipzen A."/>
            <person name="Meier-Kolthoff J.P."/>
            <person name="Ohm R.A."/>
            <person name="Otillar R.P."/>
            <person name="Pangilinan J."/>
            <person name="Peng Y."/>
            <person name="Rokas A."/>
            <person name="Rosa C.A."/>
            <person name="Scheuner C."/>
            <person name="Sibirny A.A."/>
            <person name="Slot J.C."/>
            <person name="Stielow J.B."/>
            <person name="Sun H."/>
            <person name="Kurtzman C.P."/>
            <person name="Blackwell M."/>
            <person name="Grigoriev I.V."/>
            <person name="Jeffries T.W."/>
        </authorList>
    </citation>
    <scope>NUCLEOTIDE SEQUENCE [LARGE SCALE GENOMIC DNA]</scope>
    <source>
        <strain evidence="3">NRRL Y-12698</strain>
    </source>
</reference>
<feature type="compositionally biased region" description="Polar residues" evidence="1">
    <location>
        <begin position="69"/>
        <end position="108"/>
    </location>
</feature>
<accession>A0A1E3QSB8</accession>
<dbReference type="GeneID" id="30144852"/>
<feature type="compositionally biased region" description="Low complexity" evidence="1">
    <location>
        <begin position="136"/>
        <end position="158"/>
    </location>
</feature>
<name>A0A1E3QSB8_9ASCO</name>
<feature type="region of interest" description="Disordered" evidence="1">
    <location>
        <begin position="1"/>
        <end position="158"/>
    </location>
</feature>
<dbReference type="GO" id="GO:0006310">
    <property type="term" value="P:DNA recombination"/>
    <property type="evidence" value="ECO:0007669"/>
    <property type="project" value="TreeGrafter"/>
</dbReference>
<dbReference type="RefSeq" id="XP_018985888.1">
    <property type="nucleotide sequence ID" value="XM_019126998.1"/>
</dbReference>
<sequence length="406" mass="44881">MPADKSTAPPTSQPLSTPASARILDDGEMMVIASTPMKSPHNKVLPPLEGNLSIPKKRRGLGTPGSKGSYLNTSPLLSPDTSSGNDQNVTPRGSTPLKQNRRSVSTPIFNRPSAGKPTRVVSIHTTPIPELTPPGSNSLLLDTDLPDSLTSSTPSRSFSSPLLYKKIFTSKDGLSPSPSATPLLGFEDQSPSRRALKRKNVNDIAEADTSGNSTGNDSSVHAKLVAKKELKDLRRSEAFLDVEIKKYEDQIGLITRANRYLASHKTSEEPSSPIRSVDALIEKWRSVGQQAASYLLNSALVKVSNMGGYQEYRKRQADRTTRQLVSQFEDEMAGKYEGFIELEEYKEMSALDKKELDERYNEYKRKSEVKTEGHGKKQKTEEEGNAITMKQLFRELNVEYALFFDD</sequence>
<dbReference type="PANTHER" id="PTHR28527:SF1">
    <property type="entry name" value="SWI5-DEPENDENT RECOMBINATION DNA REPAIR PROTEIN 1"/>
    <property type="match status" value="1"/>
</dbReference>
<organism evidence="2 3">
    <name type="scientific">Babjeviella inositovora NRRL Y-12698</name>
    <dbReference type="NCBI Taxonomy" id="984486"/>
    <lineage>
        <taxon>Eukaryota</taxon>
        <taxon>Fungi</taxon>
        <taxon>Dikarya</taxon>
        <taxon>Ascomycota</taxon>
        <taxon>Saccharomycotina</taxon>
        <taxon>Pichiomycetes</taxon>
        <taxon>Serinales incertae sedis</taxon>
        <taxon>Babjeviella</taxon>
    </lineage>
</organism>
<dbReference type="STRING" id="984486.A0A1E3QSB8"/>
<feature type="compositionally biased region" description="Basic and acidic residues" evidence="1">
    <location>
        <begin position="362"/>
        <end position="382"/>
    </location>
</feature>
<keyword evidence="3" id="KW-1185">Reference proteome</keyword>
<feature type="region of interest" description="Disordered" evidence="1">
    <location>
        <begin position="362"/>
        <end position="383"/>
    </location>
</feature>
<evidence type="ECO:0000256" key="1">
    <source>
        <dbReference type="SAM" id="MobiDB-lite"/>
    </source>
</evidence>
<dbReference type="PANTHER" id="PTHR28527">
    <property type="entry name" value="MATING-TYPE SWITCHING PROTEIN SWI2-RELATED"/>
    <property type="match status" value="1"/>
</dbReference>
<dbReference type="AlphaFoldDB" id="A0A1E3QSB8"/>
<evidence type="ECO:0000313" key="2">
    <source>
        <dbReference type="EMBL" id="ODQ80560.1"/>
    </source>
</evidence>